<accession>A0A323UJ42</accession>
<dbReference type="Proteomes" id="UP000248134">
    <property type="component" value="Unassembled WGS sequence"/>
</dbReference>
<dbReference type="AlphaFoldDB" id="A0A323UJ42"/>
<dbReference type="Pfam" id="PF13455">
    <property type="entry name" value="MUG113"/>
    <property type="match status" value="1"/>
</dbReference>
<dbReference type="EMBL" id="QKQS01000023">
    <property type="protein sequence ID" value="PZA10986.1"/>
    <property type="molecule type" value="Genomic_DNA"/>
</dbReference>
<gene>
    <name evidence="2" type="ORF">DNX69_16785</name>
</gene>
<organism evidence="2 3">
    <name type="scientific">Rhodopseudomonas palustris</name>
    <dbReference type="NCBI Taxonomy" id="1076"/>
    <lineage>
        <taxon>Bacteria</taxon>
        <taxon>Pseudomonadati</taxon>
        <taxon>Pseudomonadota</taxon>
        <taxon>Alphaproteobacteria</taxon>
        <taxon>Hyphomicrobiales</taxon>
        <taxon>Nitrobacteraceae</taxon>
        <taxon>Rhodopseudomonas</taxon>
    </lineage>
</organism>
<evidence type="ECO:0000313" key="3">
    <source>
        <dbReference type="Proteomes" id="UP000248134"/>
    </source>
</evidence>
<reference evidence="2 3" key="1">
    <citation type="submission" date="2018-06" db="EMBL/GenBank/DDBJ databases">
        <title>Draft Whole-Genome Sequence of the purple photosynthetic bacterium Rhodospeudomonas palustris XCP.</title>
        <authorList>
            <person name="Rayyan A."/>
            <person name="Meyer T.E."/>
            <person name="Kyndt J.A."/>
        </authorList>
    </citation>
    <scope>NUCLEOTIDE SEQUENCE [LARGE SCALE GENOMIC DNA]</scope>
    <source>
        <strain evidence="2 3">XCP</strain>
    </source>
</reference>
<proteinExistence type="predicted"/>
<name>A0A323UJ42_RHOPL</name>
<protein>
    <submittedName>
        <fullName evidence="2">GIY-YIG nuclease family protein</fullName>
    </submittedName>
</protein>
<comment type="caution">
    <text evidence="2">The sequence shown here is derived from an EMBL/GenBank/DDBJ whole genome shotgun (WGS) entry which is preliminary data.</text>
</comment>
<evidence type="ECO:0000259" key="1">
    <source>
        <dbReference type="SMART" id="SM00974"/>
    </source>
</evidence>
<feature type="domain" description="Bacteriophage T5 Orf172 DNA-binding" evidence="1">
    <location>
        <begin position="188"/>
        <end position="263"/>
    </location>
</feature>
<dbReference type="SMART" id="SM00974">
    <property type="entry name" value="T5orf172"/>
    <property type="match status" value="1"/>
</dbReference>
<dbReference type="InterPro" id="IPR018306">
    <property type="entry name" value="Phage_T5_Orf172_DNA-bd"/>
</dbReference>
<sequence length="265" mass="30144">MFLQCIFDTTQHRTIGLSSQPALNWIANRMRDFILQEIRRLASASGGQAPGQKLFAKETGIAEHQWRGRHWARWGDAIKDAGLEPNDWNSKADSDAVLSGIVEACRHYGRFPTQSEIDILRRANPSVPHPNVIKRHLGRRTDVVAALARLVATDAGLSDIAAMLPDQRDDAPREQPSSKRADGFVYLIKSGDFYKIGRSEDAERRFKQITIALPDKAELFHTIRTDDPPGIEAYWHRRFVERRANGEWFKLTAQDVAAFKKRKFQ</sequence>
<evidence type="ECO:0000313" key="2">
    <source>
        <dbReference type="EMBL" id="PZA10986.1"/>
    </source>
</evidence>